<dbReference type="InterPro" id="IPR000383">
    <property type="entry name" value="Xaa-Pro-like_dom"/>
</dbReference>
<dbReference type="PANTHER" id="PTHR43056:SF10">
    <property type="entry name" value="COCE_NOND FAMILY, PUTATIVE (AFU_ORTHOLOGUE AFUA_7G00600)-RELATED"/>
    <property type="match status" value="1"/>
</dbReference>
<dbReference type="InterPro" id="IPR005674">
    <property type="entry name" value="CocE/Ser_esterase"/>
</dbReference>
<dbReference type="SUPFAM" id="SSF49785">
    <property type="entry name" value="Galactose-binding domain-like"/>
    <property type="match status" value="1"/>
</dbReference>
<dbReference type="InterPro" id="IPR050585">
    <property type="entry name" value="Xaa-Pro_dipeptidyl-ppase/CocE"/>
</dbReference>
<accession>A0A1T4RKT3</accession>
<dbReference type="Gene3D" id="2.60.120.260">
    <property type="entry name" value="Galactose-binding domain-like"/>
    <property type="match status" value="1"/>
</dbReference>
<keyword evidence="4" id="KW-1185">Reference proteome</keyword>
<proteinExistence type="predicted"/>
<dbReference type="SUPFAM" id="SSF53474">
    <property type="entry name" value="alpha/beta-Hydrolases"/>
    <property type="match status" value="1"/>
</dbReference>
<dbReference type="InterPro" id="IPR013736">
    <property type="entry name" value="Xaa-Pro_dipept_C"/>
</dbReference>
<evidence type="ECO:0000313" key="3">
    <source>
        <dbReference type="EMBL" id="SKA16549.1"/>
    </source>
</evidence>
<name>A0A1T4RKT3_9HYPH</name>
<dbReference type="NCBIfam" id="TIGR00976">
    <property type="entry name" value="CocE_NonD"/>
    <property type="match status" value="1"/>
</dbReference>
<evidence type="ECO:0000313" key="4">
    <source>
        <dbReference type="Proteomes" id="UP000190092"/>
    </source>
</evidence>
<dbReference type="InterPro" id="IPR029058">
    <property type="entry name" value="AB_hydrolase_fold"/>
</dbReference>
<keyword evidence="1" id="KW-0378">Hydrolase</keyword>
<dbReference type="AlphaFoldDB" id="A0A1T4RKT3"/>
<dbReference type="SMART" id="SM00939">
    <property type="entry name" value="PepX_C"/>
    <property type="match status" value="1"/>
</dbReference>
<evidence type="ECO:0000259" key="2">
    <source>
        <dbReference type="SMART" id="SM00939"/>
    </source>
</evidence>
<dbReference type="OrthoDB" id="9806163at2"/>
<dbReference type="Gene3D" id="3.40.50.1820">
    <property type="entry name" value="alpha/beta hydrolase"/>
    <property type="match status" value="1"/>
</dbReference>
<dbReference type="Gene3D" id="1.10.3020.10">
    <property type="entry name" value="alpha-amino acid ester hydrolase ( Helical cap domain)"/>
    <property type="match status" value="1"/>
</dbReference>
<reference evidence="4" key="1">
    <citation type="submission" date="2017-02" db="EMBL/GenBank/DDBJ databases">
        <authorList>
            <person name="Varghese N."/>
            <person name="Submissions S."/>
        </authorList>
    </citation>
    <scope>NUCLEOTIDE SEQUENCE [LARGE SCALE GENOMIC DNA]</scope>
    <source>
        <strain evidence="4">ATCC 27094</strain>
    </source>
</reference>
<dbReference type="Pfam" id="PF02129">
    <property type="entry name" value="Peptidase_S15"/>
    <property type="match status" value="1"/>
</dbReference>
<dbReference type="Pfam" id="PF08530">
    <property type="entry name" value="PepX_C"/>
    <property type="match status" value="1"/>
</dbReference>
<sequence length="608" mass="68211">MADRDDFGRAWHIPPSRYLAERTPEFSIGAPQSVYVTMPDGCRLAVDVLLPNGDRTRRWPTVLILTPYVRRFELARGANGVEPSPNTYRYRDMFVPRGYALVVVDARGTGASFGTRDSFRSPREREDYRVIADWIVAQPWSDGAIGATGISYLGAACDFLASTGHKAVKAIAPLFAVWDTWADNYYPGGMLIKRLAQVYDELMLALDHDRRDLRAQFAYFANPALLGPMPVDDDRDGSLARDAVKGHLSNFRMPDFITEFKCRDDALPYDPDFTSASFSPYHYLDQIPRDVAVYAISGWMDGAGYANGVLSRFLSLPNPERRVLLGPWDHGARVNASPWRSKQEPEFPVLGEVLRFFDHHLMRRATGLDREDPIHYFAVHAEEWRGTKSWPPVTGSKRFFTAHAGRLLSTRPADAVWDSHESDFTAGSGSQTRYERIAGIDATNYYEDWPEREAKLPSFTTEPLDEALEIAGHPVVSLWLASSEPDASVFVYLSEVESDGRVRYVTEGVLRAIHRAEASCPPNYRTTWPWRTFARADVRPMPIAEPQLLKFALLPVAWRFAKGSRIRLSIAGADADHFVQTPHGRPPVLSIVSGGDQASLLELPTDDS</sequence>
<dbReference type="InterPro" id="IPR008979">
    <property type="entry name" value="Galactose-bd-like_sf"/>
</dbReference>
<organism evidence="3 4">
    <name type="scientific">Enhydrobacter aerosaccus</name>
    <dbReference type="NCBI Taxonomy" id="225324"/>
    <lineage>
        <taxon>Bacteria</taxon>
        <taxon>Pseudomonadati</taxon>
        <taxon>Pseudomonadota</taxon>
        <taxon>Alphaproteobacteria</taxon>
        <taxon>Hyphomicrobiales</taxon>
        <taxon>Enhydrobacter</taxon>
    </lineage>
</organism>
<evidence type="ECO:0000256" key="1">
    <source>
        <dbReference type="ARBA" id="ARBA00022801"/>
    </source>
</evidence>
<feature type="domain" description="Xaa-Pro dipeptidyl-peptidase C-terminal" evidence="2">
    <location>
        <begin position="354"/>
        <end position="602"/>
    </location>
</feature>
<dbReference type="PANTHER" id="PTHR43056">
    <property type="entry name" value="PEPTIDASE S9 PROLYL OLIGOPEPTIDASE"/>
    <property type="match status" value="1"/>
</dbReference>
<dbReference type="Proteomes" id="UP000190092">
    <property type="component" value="Unassembled WGS sequence"/>
</dbReference>
<dbReference type="EMBL" id="FUWJ01000005">
    <property type="protein sequence ID" value="SKA16549.1"/>
    <property type="molecule type" value="Genomic_DNA"/>
</dbReference>
<dbReference type="RefSeq" id="WP_085935569.1">
    <property type="nucleotide sequence ID" value="NZ_FUWJ01000005.1"/>
</dbReference>
<dbReference type="GO" id="GO:0008239">
    <property type="term" value="F:dipeptidyl-peptidase activity"/>
    <property type="evidence" value="ECO:0007669"/>
    <property type="project" value="InterPro"/>
</dbReference>
<dbReference type="STRING" id="225324.SAMN02745126_03890"/>
<protein>
    <recommendedName>
        <fullName evidence="2">Xaa-Pro dipeptidyl-peptidase C-terminal domain-containing protein</fullName>
    </recommendedName>
</protein>
<gene>
    <name evidence="3" type="ORF">SAMN02745126_03890</name>
</gene>